<reference evidence="1" key="2">
    <citation type="journal article" date="2021" name="PeerJ">
        <title>Extensive microbial diversity within the chicken gut microbiome revealed by metagenomics and culture.</title>
        <authorList>
            <person name="Gilroy R."/>
            <person name="Ravi A."/>
            <person name="Getino M."/>
            <person name="Pursley I."/>
            <person name="Horton D.L."/>
            <person name="Alikhan N.F."/>
            <person name="Baker D."/>
            <person name="Gharbi K."/>
            <person name="Hall N."/>
            <person name="Watson M."/>
            <person name="Adriaenssens E.M."/>
            <person name="Foster-Nyarko E."/>
            <person name="Jarju S."/>
            <person name="Secka A."/>
            <person name="Antonio M."/>
            <person name="Oren A."/>
            <person name="Chaudhuri R.R."/>
            <person name="La Ragione R."/>
            <person name="Hildebrand F."/>
            <person name="Pallen M.J."/>
        </authorList>
    </citation>
    <scope>NUCLEOTIDE SEQUENCE</scope>
    <source>
        <strain evidence="1">CHK195-15760</strain>
    </source>
</reference>
<sequence>MRILNKRCTQKGMLMILGFVLAVIYMLVNPTHVRADSAQEGRALSDISQIDESKYPGYKDKLLELQNRYPNWNIKVLYTGLDWNHVIEGEYAGHGESPSNLIPDSYNGEWLCDICGSRRYDNGSWVCASKKAIAYYMDPRNYLNSQNLFQFQNLTSTSDVSKFEIEKMTYGTFLAGTEQAIIDAAKANQISPYHLVTRMIQEHGRDGGVLVAGNGYKGQYIGYYNFFNIGASGNTEEEVILNGLKTACENGWDTKAKSIMGGSTTIGNNYLKKGQNTVYFEKFNVVNPPYYQHQYQQNLMVAVNEGNSIRRQYESIFSIDQGNFEFVIPLYENMPQTLSQKPLKDGEAYEGNLNTSIKNINFTSVTNQSGYISGNVIVVEWINGVSNVPRQVPVFRIKSTDGTVSETMFAKQIAGNEYYFDKYLDNLDPTKQYVIEVEASNPENVSNNKKTTIVLPDKYLGINQNLTLEIKNGKIQYQYQGNVNTEMQTFELKENTAKVPYITGQIVIVEWVNGISKVPATTPAIYLVATDGSTKEAAYVESKGGNTYYFDKYIEGLNTAKQYYLQIELTEPNNISSQKTQITMLKDKTLGTFKNKQMIVKENKIQFPYSADIQIKTKDIGIVDKHILKGTVEAVELVDGKTESLLEVNPKVTMKSTDASLEYTLTVSKKNDREYSFEIDLNHVDVGKEYQFEIETINPNNTSSKTKLQMNYVDTTIGKYQYLDTKIQDGKLIWNYVGNISSELKRFDMKQAANGAHYISGEIVVIEWIDGTSTVPEVLPKITLKSTDGKVSYESFITPTGTNTYYFDQYIEDIDHSKEYIYELESGNPKNISEKKKQ</sequence>
<comment type="caution">
    <text evidence="1">The sequence shown here is derived from an EMBL/GenBank/DDBJ whole genome shotgun (WGS) entry which is preliminary data.</text>
</comment>
<dbReference type="EMBL" id="DVNH01000039">
    <property type="protein sequence ID" value="HIU51994.1"/>
    <property type="molecule type" value="Genomic_DNA"/>
</dbReference>
<evidence type="ECO:0000313" key="2">
    <source>
        <dbReference type="Proteomes" id="UP000824093"/>
    </source>
</evidence>
<accession>A0A9D1S989</accession>
<protein>
    <recommendedName>
        <fullName evidence="3">Mannosyl-glycoprotein endo-beta-N-acetylglucosamidase-like domain-containing protein</fullName>
    </recommendedName>
</protein>
<feature type="non-terminal residue" evidence="1">
    <location>
        <position position="838"/>
    </location>
</feature>
<name>A0A9D1S989_9FIRM</name>
<gene>
    <name evidence="1" type="ORF">IAB70_05185</name>
</gene>
<proteinExistence type="predicted"/>
<dbReference type="Proteomes" id="UP000824093">
    <property type="component" value="Unassembled WGS sequence"/>
</dbReference>
<organism evidence="1 2">
    <name type="scientific">Candidatus Merdicola faecigallinarum</name>
    <dbReference type="NCBI Taxonomy" id="2840862"/>
    <lineage>
        <taxon>Bacteria</taxon>
        <taxon>Bacillati</taxon>
        <taxon>Bacillota</taxon>
        <taxon>Clostridia</taxon>
        <taxon>Candidatus Merdicola</taxon>
    </lineage>
</organism>
<dbReference type="AlphaFoldDB" id="A0A9D1S989"/>
<evidence type="ECO:0000313" key="1">
    <source>
        <dbReference type="EMBL" id="HIU51994.1"/>
    </source>
</evidence>
<evidence type="ECO:0008006" key="3">
    <source>
        <dbReference type="Google" id="ProtNLM"/>
    </source>
</evidence>
<reference evidence="1" key="1">
    <citation type="submission" date="2020-10" db="EMBL/GenBank/DDBJ databases">
        <authorList>
            <person name="Gilroy R."/>
        </authorList>
    </citation>
    <scope>NUCLEOTIDE SEQUENCE</scope>
    <source>
        <strain evidence="1">CHK195-15760</strain>
    </source>
</reference>